<dbReference type="AlphaFoldDB" id="X1EDG1"/>
<dbReference type="EMBL" id="BART01030715">
    <property type="protein sequence ID" value="GAH18380.1"/>
    <property type="molecule type" value="Genomic_DNA"/>
</dbReference>
<feature type="non-terminal residue" evidence="1">
    <location>
        <position position="1"/>
    </location>
</feature>
<protein>
    <recommendedName>
        <fullName evidence="2">Calcineurin-like phosphoesterase domain-containing protein</fullName>
    </recommendedName>
</protein>
<gene>
    <name evidence="1" type="ORF">S01H4_53530</name>
</gene>
<evidence type="ECO:0008006" key="2">
    <source>
        <dbReference type="Google" id="ProtNLM"/>
    </source>
</evidence>
<sequence length="123" mass="14586">TIEEKLRGMTYDLALLLTHYPLLGTDIDVFMNSRSLIDFVNSQKIEFVFCGHDHFLRLENTCDLYANHRFYHFMCGTTASANTPRDDNVFLFYENIGDDNFHLYVIRLLHKDGRLEFKEEKIR</sequence>
<proteinExistence type="predicted"/>
<evidence type="ECO:0000313" key="1">
    <source>
        <dbReference type="EMBL" id="GAH18380.1"/>
    </source>
</evidence>
<reference evidence="1" key="1">
    <citation type="journal article" date="2014" name="Front. Microbiol.">
        <title>High frequency of phylogenetically diverse reductive dehalogenase-homologous genes in deep subseafloor sedimentary metagenomes.</title>
        <authorList>
            <person name="Kawai M."/>
            <person name="Futagami T."/>
            <person name="Toyoda A."/>
            <person name="Takaki Y."/>
            <person name="Nishi S."/>
            <person name="Hori S."/>
            <person name="Arai W."/>
            <person name="Tsubouchi T."/>
            <person name="Morono Y."/>
            <person name="Uchiyama I."/>
            <person name="Ito T."/>
            <person name="Fujiyama A."/>
            <person name="Inagaki F."/>
            <person name="Takami H."/>
        </authorList>
    </citation>
    <scope>NUCLEOTIDE SEQUENCE</scope>
    <source>
        <strain evidence="1">Expedition CK06-06</strain>
    </source>
</reference>
<dbReference type="SUPFAM" id="SSF56300">
    <property type="entry name" value="Metallo-dependent phosphatases"/>
    <property type="match status" value="1"/>
</dbReference>
<comment type="caution">
    <text evidence="1">The sequence shown here is derived from an EMBL/GenBank/DDBJ whole genome shotgun (WGS) entry which is preliminary data.</text>
</comment>
<name>X1EDG1_9ZZZZ</name>
<dbReference type="InterPro" id="IPR029052">
    <property type="entry name" value="Metallo-depent_PP-like"/>
</dbReference>
<accession>X1EDG1</accession>
<organism evidence="1">
    <name type="scientific">marine sediment metagenome</name>
    <dbReference type="NCBI Taxonomy" id="412755"/>
    <lineage>
        <taxon>unclassified sequences</taxon>
        <taxon>metagenomes</taxon>
        <taxon>ecological metagenomes</taxon>
    </lineage>
</organism>